<dbReference type="Proteomes" id="UP001165297">
    <property type="component" value="Unassembled WGS sequence"/>
</dbReference>
<evidence type="ECO:0000313" key="3">
    <source>
        <dbReference type="Proteomes" id="UP001165297"/>
    </source>
</evidence>
<feature type="domain" description="DUF2314" evidence="1">
    <location>
        <begin position="109"/>
        <end position="169"/>
    </location>
</feature>
<dbReference type="EMBL" id="JAJADQ010000006">
    <property type="protein sequence ID" value="MCB2378404.1"/>
    <property type="molecule type" value="Genomic_DNA"/>
</dbReference>
<sequence length="185" mass="20334">MEYLSGLTIRFSAAAMLPHRTAFFPLLLASLYGAPALAQQAADRPVTVATAAEAGSVAPAQSMALFDQLIAKPMQEALRTLPQARKRFEAGLKPGEAFYLTTRVVDADGRFEQVFVQVTQWEDTYVQGTIANTLQTVQSYTTGQTLEFTTKAVYDWTIVRADGSEEGNYVGKFLDIQSRLDRLGE</sequence>
<gene>
    <name evidence="2" type="ORF">LGH70_12465</name>
</gene>
<evidence type="ECO:0000313" key="2">
    <source>
        <dbReference type="EMBL" id="MCB2378404.1"/>
    </source>
</evidence>
<organism evidence="2 3">
    <name type="scientific">Hymenobacter nitidus</name>
    <dbReference type="NCBI Taxonomy" id="2880929"/>
    <lineage>
        <taxon>Bacteria</taxon>
        <taxon>Pseudomonadati</taxon>
        <taxon>Bacteroidota</taxon>
        <taxon>Cytophagia</taxon>
        <taxon>Cytophagales</taxon>
        <taxon>Hymenobacteraceae</taxon>
        <taxon>Hymenobacter</taxon>
    </lineage>
</organism>
<protein>
    <submittedName>
        <fullName evidence="2">DUF2314 domain-containing protein</fullName>
    </submittedName>
</protein>
<proteinExistence type="predicted"/>
<evidence type="ECO:0000259" key="1">
    <source>
        <dbReference type="Pfam" id="PF10077"/>
    </source>
</evidence>
<accession>A0ABS8AE42</accession>
<dbReference type="InterPro" id="IPR018756">
    <property type="entry name" value="DUF2314"/>
</dbReference>
<name>A0ABS8AE42_9BACT</name>
<reference evidence="2" key="1">
    <citation type="submission" date="2021-10" db="EMBL/GenBank/DDBJ databases">
        <authorList>
            <person name="Dean J.D."/>
            <person name="Kim M.K."/>
            <person name="Newey C.N."/>
            <person name="Stoker T.S."/>
            <person name="Thompson D.W."/>
            <person name="Grose J.H."/>
        </authorList>
    </citation>
    <scope>NUCLEOTIDE SEQUENCE</scope>
    <source>
        <strain evidence="2">BT635</strain>
    </source>
</reference>
<comment type="caution">
    <text evidence="2">The sequence shown here is derived from an EMBL/GenBank/DDBJ whole genome shotgun (WGS) entry which is preliminary data.</text>
</comment>
<keyword evidence="3" id="KW-1185">Reference proteome</keyword>
<dbReference type="Pfam" id="PF10077">
    <property type="entry name" value="DUF2314"/>
    <property type="match status" value="1"/>
</dbReference>